<protein>
    <submittedName>
        <fullName evidence="2">Uncharacterized protein</fullName>
    </submittedName>
</protein>
<organism evidence="2 3">
    <name type="scientific">Comamonas testosteroni (strain DSM 14576 / KF-1)</name>
    <name type="common">Pseudomonas testosteroni</name>
    <dbReference type="NCBI Taxonomy" id="399795"/>
    <lineage>
        <taxon>Bacteria</taxon>
        <taxon>Pseudomonadati</taxon>
        <taxon>Pseudomonadota</taxon>
        <taxon>Betaproteobacteria</taxon>
        <taxon>Burkholderiales</taxon>
        <taxon>Comamonadaceae</taxon>
        <taxon>Comamonas</taxon>
    </lineage>
</organism>
<keyword evidence="1" id="KW-0175">Coiled coil</keyword>
<evidence type="ECO:0000313" key="2">
    <source>
        <dbReference type="EMBL" id="EED67195.1"/>
    </source>
</evidence>
<dbReference type="Proteomes" id="UP000003039">
    <property type="component" value="Unassembled WGS sequence"/>
</dbReference>
<comment type="caution">
    <text evidence="2">The sequence shown here is derived from an EMBL/GenBank/DDBJ whole genome shotgun (WGS) entry which is preliminary data.</text>
</comment>
<dbReference type="eggNOG" id="COG1120">
    <property type="taxonomic scope" value="Bacteria"/>
</dbReference>
<gene>
    <name evidence="2" type="ORF">CtesDRAFT_PD2141</name>
</gene>
<evidence type="ECO:0000256" key="1">
    <source>
        <dbReference type="SAM" id="Coils"/>
    </source>
</evidence>
<proteinExistence type="predicted"/>
<feature type="coiled-coil region" evidence="1">
    <location>
        <begin position="197"/>
        <end position="224"/>
    </location>
</feature>
<dbReference type="EMBL" id="AAUJ02000001">
    <property type="protein sequence ID" value="EED67195.1"/>
    <property type="molecule type" value="Genomic_DNA"/>
</dbReference>
<feature type="coiled-coil region" evidence="1">
    <location>
        <begin position="481"/>
        <end position="518"/>
    </location>
</feature>
<accession>B7WRL0</accession>
<sequence>MDAKAAEKKAALGKKPEVQLWFSDSAHVYRSLTTGTINKVGETKIEDWLTAEQWRGVSSIADCLQLTHFLGQSSRQMFVHLDGKQRWGLLEGPAGLQSLWKVQSTLGRKQTDIGFDRVREGFAREETKLEEELSLIDDLQEQLRSKRELERADEILAPEEILARGQHISDELAAELGTTALSQQDSDLSGNDVDRFLQRMRMSLELAQQNLANQRAQLTQWSSLAQNYADAIAKQASLHKEKDLATREFEIAETNASTAVFQATSTRANHQLLVDENSALQTARDIAVSEIERMRQILATDVKLEAAKRLSIDLTKKHSEQIQLLATNRALLETIDLQRSQQTALIDQSTSLKAGLTQAEKLLKDDAIRRAALLELVAFPESQSTLATSINDERQVLARLEAEANSLKLEKDAAFAVSNAISTGVAQIATALREEDCICPVCQTTFMVTGRLKQLAAQQAHEADQRLVGIEERISQQADKIQTTKQKLFDLNANAIQLKQRQEDLNKLVLATDQLENTLRGTPLLSDLEIKEFIPTLTSALKQNQDAAKALIASIALNPEASTVRADIQRLNDLQIETTSERERTATVLASLERELEQLRNIASSGMTAEQLQATVLEHDFTLLTNSGRILESQAKLDATNRNETASRITLAGKKNLLDEIDAKISSQFQTGKDLTERWTRQGYTGLPIPENVQRIDESHVNSEIRLRRISQEHSTLLEGRRRYLAHVDLQQIEASLKAQCEKHEVQEIDGAILKINAQLATLKKQQDSLSTVLQKRTHLLSQLNQKAADIRNSVSEPLNSNTEKFCAALMSDRNSPVNLSAVASATTAQALLSFQPDGKGEAKNPLLYMSEGQLAATSLCLLFGASATYPWSRWKGLLMDDPLHHNDSIHAAAFIDVVRNLIRSQGYQIIVSTHDMEQAGYFLRKCRNAGINARYHHLYGRAEDGTALVQSA</sequence>
<dbReference type="SUPFAM" id="SSF52540">
    <property type="entry name" value="P-loop containing nucleoside triphosphate hydrolases"/>
    <property type="match status" value="1"/>
</dbReference>
<reference evidence="2 3" key="1">
    <citation type="journal article" date="2004" name="Appl. Environ. Microbiol.">
        <title>Mineralization of individual congeners of linear alkylbenzenesulfonate by defined pairs of heterotrophic bacteria.</title>
        <authorList>
            <person name="Schleheck D."/>
            <person name="Knepper T.P."/>
            <person name="Fischer K."/>
            <person name="Cook A.M."/>
        </authorList>
    </citation>
    <scope>NUCLEOTIDE SEQUENCE [LARGE SCALE GENOMIC DNA]</scope>
    <source>
        <strain evidence="3">DSM 14576 / KF-1</strain>
    </source>
</reference>
<name>B7WRL0_COMTK</name>
<evidence type="ECO:0000313" key="3">
    <source>
        <dbReference type="Proteomes" id="UP000003039"/>
    </source>
</evidence>
<dbReference type="InterPro" id="IPR027417">
    <property type="entry name" value="P-loop_NTPase"/>
</dbReference>
<feature type="coiled-coil region" evidence="1">
    <location>
        <begin position="390"/>
        <end position="417"/>
    </location>
</feature>
<dbReference type="AlphaFoldDB" id="B7WRL0"/>
<feature type="coiled-coil region" evidence="1">
    <location>
        <begin position="122"/>
        <end position="149"/>
    </location>
</feature>
<dbReference type="Gene3D" id="3.40.50.300">
    <property type="entry name" value="P-loop containing nucleotide triphosphate hydrolases"/>
    <property type="match status" value="1"/>
</dbReference>